<sequence>MMKVEVCIDNFESLQIAQRAGASRIELCSALALGGITPNMGFIQQAVKFAQIPIYVMIRPRAGDFYYSEDELEIMLKDIYNARVAGAQGVVFGVLDKQANVDRQVLKALMEQAGQMGVTFHRAIDLAGNYAAALDTIIEAGCERILTSGQAENALNGVSVIKKMVQQAGTRLSVMPGAGITANNVAEIVSLTGVNEVHLSGKTTRPSYMHFPASAAKMGSMDDFNLGITGEENIKSVCQALNLPAPQ</sequence>
<keyword evidence="2" id="KW-0963">Cytoplasm</keyword>
<dbReference type="Gene3D" id="3.20.20.380">
    <property type="entry name" value="Copper homeostasis (CutC) domain"/>
    <property type="match status" value="1"/>
</dbReference>
<dbReference type="InterPro" id="IPR005627">
    <property type="entry name" value="CutC-like"/>
</dbReference>
<comment type="subcellular location">
    <subcellularLocation>
        <location evidence="2">Cytoplasm</location>
    </subcellularLocation>
</comment>
<keyword evidence="4" id="KW-1185">Reference proteome</keyword>
<protein>
    <recommendedName>
        <fullName evidence="2">PF03932 family protein CutC</fullName>
    </recommendedName>
</protein>
<proteinExistence type="inferred from homology"/>
<dbReference type="PANTHER" id="PTHR12598">
    <property type="entry name" value="COPPER HOMEOSTASIS PROTEIN CUTC"/>
    <property type="match status" value="1"/>
</dbReference>
<organism evidence="3 4">
    <name type="scientific">Motilimonas cestriensis</name>
    <dbReference type="NCBI Taxonomy" id="2742685"/>
    <lineage>
        <taxon>Bacteria</taxon>
        <taxon>Pseudomonadati</taxon>
        <taxon>Pseudomonadota</taxon>
        <taxon>Gammaproteobacteria</taxon>
        <taxon>Alteromonadales</taxon>
        <taxon>Alteromonadales genera incertae sedis</taxon>
        <taxon>Motilimonas</taxon>
    </lineage>
</organism>
<comment type="caution">
    <text evidence="2">Once thought to be involved in copper homeostasis, experiments in E.coli have shown this is not the case.</text>
</comment>
<comment type="caution">
    <text evidence="3">The sequence shown here is derived from an EMBL/GenBank/DDBJ whole genome shotgun (WGS) entry which is preliminary data.</text>
</comment>
<reference evidence="3 4" key="1">
    <citation type="journal article" date="2022" name="Environ. Microbiol. Rep.">
        <title>Eco-phylogenetic analyses reveal divergent evolution of vitamin B12 metabolism in the marine bacterial family 'Psychromonadaceae'.</title>
        <authorList>
            <person name="Jin X."/>
            <person name="Yang Y."/>
            <person name="Cao H."/>
            <person name="Gao B."/>
            <person name="Zhao Z."/>
        </authorList>
    </citation>
    <scope>NUCLEOTIDE SEQUENCE [LARGE SCALE GENOMIC DNA]</scope>
    <source>
        <strain evidence="3 4">MKS20</strain>
    </source>
</reference>
<evidence type="ECO:0000313" key="3">
    <source>
        <dbReference type="EMBL" id="MCE2593750.1"/>
    </source>
</evidence>
<dbReference type="Proteomes" id="UP001201273">
    <property type="component" value="Unassembled WGS sequence"/>
</dbReference>
<accession>A0ABS8W8P1</accession>
<evidence type="ECO:0000256" key="1">
    <source>
        <dbReference type="ARBA" id="ARBA00007768"/>
    </source>
</evidence>
<evidence type="ECO:0000256" key="2">
    <source>
        <dbReference type="HAMAP-Rule" id="MF_00795"/>
    </source>
</evidence>
<name>A0ABS8W8P1_9GAMM</name>
<dbReference type="SUPFAM" id="SSF110395">
    <property type="entry name" value="CutC-like"/>
    <property type="match status" value="1"/>
</dbReference>
<dbReference type="PANTHER" id="PTHR12598:SF0">
    <property type="entry name" value="COPPER HOMEOSTASIS PROTEIN CUTC HOMOLOG"/>
    <property type="match status" value="1"/>
</dbReference>
<dbReference type="Pfam" id="PF03932">
    <property type="entry name" value="CutC"/>
    <property type="match status" value="1"/>
</dbReference>
<gene>
    <name evidence="2" type="primary">cutC</name>
    <name evidence="3" type="ORF">K6Y31_02845</name>
</gene>
<dbReference type="HAMAP" id="MF_00795">
    <property type="entry name" value="CutC"/>
    <property type="match status" value="1"/>
</dbReference>
<comment type="similarity">
    <text evidence="1 2">Belongs to the CutC family.</text>
</comment>
<evidence type="ECO:0000313" key="4">
    <source>
        <dbReference type="Proteomes" id="UP001201273"/>
    </source>
</evidence>
<dbReference type="EMBL" id="JAIMJA010000002">
    <property type="protein sequence ID" value="MCE2593750.1"/>
    <property type="molecule type" value="Genomic_DNA"/>
</dbReference>
<dbReference type="InterPro" id="IPR036822">
    <property type="entry name" value="CutC-like_dom_sf"/>
</dbReference>